<feature type="region of interest" description="Disordered" evidence="9">
    <location>
        <begin position="140"/>
        <end position="163"/>
    </location>
</feature>
<dbReference type="Pfam" id="PF00176">
    <property type="entry name" value="SNF2-rel_dom"/>
    <property type="match status" value="1"/>
</dbReference>
<dbReference type="GO" id="GO:0008270">
    <property type="term" value="F:zinc ion binding"/>
    <property type="evidence" value="ECO:0007669"/>
    <property type="project" value="UniProtKB-KW"/>
</dbReference>
<dbReference type="Gene3D" id="3.40.50.150">
    <property type="entry name" value="Vaccinia Virus protein VP39"/>
    <property type="match status" value="1"/>
</dbReference>
<feature type="region of interest" description="Disordered" evidence="9">
    <location>
        <begin position="2467"/>
        <end position="2486"/>
    </location>
</feature>
<dbReference type="GO" id="GO:0006281">
    <property type="term" value="P:DNA repair"/>
    <property type="evidence" value="ECO:0007669"/>
    <property type="project" value="TreeGrafter"/>
</dbReference>
<dbReference type="GO" id="GO:0032259">
    <property type="term" value="P:methylation"/>
    <property type="evidence" value="ECO:0007669"/>
    <property type="project" value="UniProtKB-KW"/>
</dbReference>
<dbReference type="GO" id="GO:0005524">
    <property type="term" value="F:ATP binding"/>
    <property type="evidence" value="ECO:0007669"/>
    <property type="project" value="UniProtKB-KW"/>
</dbReference>
<accession>A0A9W9LE44</accession>
<dbReference type="SUPFAM" id="SSF53335">
    <property type="entry name" value="S-adenosyl-L-methionine-dependent methyltransferases"/>
    <property type="match status" value="1"/>
</dbReference>
<gene>
    <name evidence="11" type="ORF">N7482_010491</name>
</gene>
<feature type="compositionally biased region" description="Acidic residues" evidence="9">
    <location>
        <begin position="147"/>
        <end position="161"/>
    </location>
</feature>
<dbReference type="Pfam" id="PF00145">
    <property type="entry name" value="DNA_methylase"/>
    <property type="match status" value="1"/>
</dbReference>
<dbReference type="InterPro" id="IPR000330">
    <property type="entry name" value="SNF2_N"/>
</dbReference>
<dbReference type="RefSeq" id="XP_056538572.1">
    <property type="nucleotide sequence ID" value="XM_056692615.1"/>
</dbReference>
<dbReference type="InterPro" id="IPR027417">
    <property type="entry name" value="P-loop_NTPase"/>
</dbReference>
<comment type="caution">
    <text evidence="11">The sequence shown here is derived from an EMBL/GenBank/DDBJ whole genome shotgun (WGS) entry which is preliminary data.</text>
</comment>
<dbReference type="PANTHER" id="PTHR45626">
    <property type="entry name" value="TRANSCRIPTION TERMINATION FACTOR 2-RELATED"/>
    <property type="match status" value="1"/>
</dbReference>
<evidence type="ECO:0000256" key="1">
    <source>
        <dbReference type="ARBA" id="ARBA00022603"/>
    </source>
</evidence>
<dbReference type="InterPro" id="IPR001525">
    <property type="entry name" value="C5_MeTfrase"/>
</dbReference>
<keyword evidence="2" id="KW-0808">Transferase</keyword>
<dbReference type="GO" id="GO:0008168">
    <property type="term" value="F:methyltransferase activity"/>
    <property type="evidence" value="ECO:0007669"/>
    <property type="project" value="UniProtKB-KW"/>
</dbReference>
<dbReference type="GO" id="GO:0005634">
    <property type="term" value="C:nucleus"/>
    <property type="evidence" value="ECO:0007669"/>
    <property type="project" value="TreeGrafter"/>
</dbReference>
<feature type="compositionally biased region" description="Basic and acidic residues" evidence="9">
    <location>
        <begin position="1996"/>
        <end position="2007"/>
    </location>
</feature>
<feature type="region of interest" description="Disordered" evidence="9">
    <location>
        <begin position="1996"/>
        <end position="2032"/>
    </location>
</feature>
<dbReference type="EMBL" id="JAPQKN010000008">
    <property type="protein sequence ID" value="KAJ5151239.1"/>
    <property type="molecule type" value="Genomic_DNA"/>
</dbReference>
<evidence type="ECO:0000256" key="5">
    <source>
        <dbReference type="ARBA" id="ARBA00022771"/>
    </source>
</evidence>
<feature type="compositionally biased region" description="Basic and acidic residues" evidence="9">
    <location>
        <begin position="2275"/>
        <end position="2285"/>
    </location>
</feature>
<sequence>MSSVEHFPMCHDFINNPRHLKGQDNGLMALNMNSMIAYKQINGRQWSGCLFEWASFDGVRAAQQKRTRLDPLFQPHLKSPTSAFGTSFFRNDRSFILPKPSLPECDKHQLSHVTGSCPIQSISSSFGCLAIIMAGAEGAEAGHVPEEVPEEEEEEEEEEDEKQQLVFNGADLPEIPELLRSRATSGCKYLDLRLSPMHTLEDIFQDLASKAMTLGFAKVLKHLGERPLRVATVCSGTESPILAMEMIQKGLGTDQRFRVLHAFSCEIVPFKQAYIQRNFEPPVLFQDILELGEKKARTAYGSLEPIPGDLDILIAGTACVDFSILNNKQKLLEDCGESGSTFNGLLRYAKRYRPRLILLENVCTAPWDEFAKIWAAAGYLAVHQIIDSKEYYIPQTRRRGYMVAMDTHRLDTAMIGQALPSVNELGSSFRSLMQKFIRRASSPAGMFLLPEDDRRLEQIQKDLATRLAAKASRVGSNWDKFQLRHENLRAKEKLGGQRPISRSQAGGMVSMPPDFYWRSFFVSQTERVWESLDINFLMGVAHGIDTNYKERWFDTTQGVDRAKGSSISTGVIGCVTPKGMPFLSTRGGPLSGLEALSLQGLPLDRIILTRESQRDLQDLAGNAMTSTVVGAAMLSALILGYELLDQGEARPVDALARTDDNLTPFAVVDGDNNTLIPVDIEDSSPSFDQQDRLLQRGAESAQFCFCEGQSVIKKDLVFCNLCGHRACDSCAGNPTHAYRPLPAPTSLRSPPLDFIKFLKGVLPMRLMLSGLSVTDFENLLANFPVSHPPNPQVRQAAKIPSKTHCDGNLSVEKIKGEIWHHGSPGDDTITAENGADLARQDFIETVQSALAEVVRFYGIQRSDIWTVVYEGDCSRLQLQIRRDGFQWLYFAKAPRSAPAQCLMREIVGKPIARLTPTPGSLLDGSWEISAPISAQFPLWISGIGDQMRAYEAEIGIKKKLIGHMQVWTQILVEGDDDDAEHLDADIRGLYTWLPDCGTALASLYKKEATAICPAVYLFLDPNKTGNPIIDSCVFSFEHNRLAGYSRRITIAELSHKWRASAVTSKPTEVNAFYRAWTGAPAAALDPVVGDQIVYRSLQPGPTISLGSNDCRESYVSLVSLAAPAASLNLSKALLPSLSSPSTCWEVVSLEKSNAEIRGVAWAVQKIASRTEFRDWNNITVGAERPSDKSTICHTCDPPAPGILWGRDKKGRVIPYEDPRGAAVYERAAKSKPAPFVLLRRIDEAANAELRFALNIQSLAHQAYGQLGHIGDHSSIEAKWRLIGNTYDWGRASHPRFRLLDNKHDNAHHQPPNFQLKLRPEQLRSLGWMVSQEDEEILPFVEEETEEAHLPLMSWRAEVKVSMPRVVRGGVLCDEVGYGKTAIILAVIDAQYEQDSHRLHHAPQIHGLVATKATLLVVPFSVYKQWADEIGKFLGTKYKVLSFSTTHQFSKISVKQIREADIILVPWSLFNSPVYYRAMQYFTGTPKVPDRPGRSFDSWFKDANTSLREVVSVLQDEGPEGYLQHVWARRSRLRRTQANSTYVPSCRLRGAALAAAQARAMAGNETGTETVAHSQSQEISCTSVQQTPDCTENCPSPENPSTNLSPDGIEANSPPEGPYPLQAIAPDGDSADEGDDFPMRPNSTIGNKPAALEKDDAEEPASKKHKRGRMSKTRDGKKQPWDDREEFNIPAPTSNRVPSMDDITCMPLHAFSFNRVVVDEYTYSNEERNLSILSLVSRSKWILSGTPALGEFADVKSIARHLGIHLGVDNDGDILTSNPRLKAARRNYTTVEAFRNDQPPRSNSWYDNRCIHAQRFLDRFARQNIAAITAIPMEEEGRVRKIPGADLDILHTVLNGFLTNSSSPSEALIKCCTSAMLTEFPWGANNCIKHISTQQAMRDSHREKLEALAKMASVVLSDPHRGEQSWQSLLGDDGEPADARDAGGFAKKIGDKDTVETVRSLFQGIFTTFNEWSQDALYNKLIKDKVDGKLKQIRPTKAKEAQLKRVTDEPLESQPKSRTKPGKGSTGSSSETAWKKPRKIILLSAERFKERLNAWKTSAVLKDLVRDIFMVVESIVASNREIRFFTAMRRLQIEPVHPCDRCAEWHDSTGRSGITIIRTCGHRLCQSCMEDVNKPEDGQRVCVATGCRASACESKQINGLCADIGAAVKESSKLDTLVDIIKGIPTGEKALLFVQFEDTMIHASRALAAAYIDHRMAKNRSPMAIMDFVKPKATPVPRQLKQPKQSKQSKPSKRSTEMVVDGELEVNEQELKRKRGSENTEKDTKDKPIGPKVLILLLGGVMAAGLNLQCANHILFLSPLLASTQHDYEAGMTQAIGRSRRCGQKRTVHTYHLLTRRTAEVTIFQERTSTTVIQRGVDVLQVAEEDILPTDERCEGDSLDFTRLSDAEEEVTEDLPQEGVTEQLPPERLTEQLPQEEVTTKTRSLPDPHLVGQLQDIVVELEADVLMTTEDRPDTEMPMEINAEDET</sequence>
<protein>
    <recommendedName>
        <fullName evidence="10">Helicase ATP-binding domain-containing protein</fullName>
    </recommendedName>
</protein>
<organism evidence="11 12">
    <name type="scientific">Penicillium canariense</name>
    <dbReference type="NCBI Taxonomy" id="189055"/>
    <lineage>
        <taxon>Eukaryota</taxon>
        <taxon>Fungi</taxon>
        <taxon>Dikarya</taxon>
        <taxon>Ascomycota</taxon>
        <taxon>Pezizomycotina</taxon>
        <taxon>Eurotiomycetes</taxon>
        <taxon>Eurotiomycetidae</taxon>
        <taxon>Eurotiales</taxon>
        <taxon>Aspergillaceae</taxon>
        <taxon>Penicillium</taxon>
    </lineage>
</organism>
<dbReference type="PANTHER" id="PTHR45626:SF26">
    <property type="entry name" value="FAMILY HELICASE, PUTATIVE (AFU_ORTHOLOGUE AFUA_2G09120)-RELATED"/>
    <property type="match status" value="1"/>
</dbReference>
<dbReference type="Gene3D" id="3.40.50.300">
    <property type="entry name" value="P-loop containing nucleotide triphosphate hydrolases"/>
    <property type="match status" value="1"/>
</dbReference>
<keyword evidence="1" id="KW-0489">Methyltransferase</keyword>
<feature type="compositionally biased region" description="Low complexity" evidence="9">
    <location>
        <begin position="2236"/>
        <end position="2248"/>
    </location>
</feature>
<name>A0A9W9LE44_9EURO</name>
<feature type="region of interest" description="Disordered" evidence="9">
    <location>
        <begin position="2233"/>
        <end position="2285"/>
    </location>
</feature>
<dbReference type="InterPro" id="IPR050628">
    <property type="entry name" value="SNF2_RAD54_helicase_TF"/>
</dbReference>
<dbReference type="InterPro" id="IPR017907">
    <property type="entry name" value="Znf_RING_CS"/>
</dbReference>
<dbReference type="SUPFAM" id="SSF52540">
    <property type="entry name" value="P-loop containing nucleoside triphosphate hydrolases"/>
    <property type="match status" value="2"/>
</dbReference>
<evidence type="ECO:0000256" key="4">
    <source>
        <dbReference type="ARBA" id="ARBA00022741"/>
    </source>
</evidence>
<keyword evidence="4" id="KW-0547">Nucleotide-binding</keyword>
<reference evidence="11" key="1">
    <citation type="submission" date="2022-11" db="EMBL/GenBank/DDBJ databases">
        <authorList>
            <person name="Petersen C."/>
        </authorList>
    </citation>
    <scope>NUCLEOTIDE SEQUENCE</scope>
    <source>
        <strain evidence="11">IBT 26290</strain>
    </source>
</reference>
<dbReference type="InterPro" id="IPR029063">
    <property type="entry name" value="SAM-dependent_MTases_sf"/>
</dbReference>
<evidence type="ECO:0000256" key="2">
    <source>
        <dbReference type="ARBA" id="ARBA00022679"/>
    </source>
</evidence>
<evidence type="ECO:0000256" key="3">
    <source>
        <dbReference type="ARBA" id="ARBA00022723"/>
    </source>
</evidence>
<feature type="region of interest" description="Disordered" evidence="9">
    <location>
        <begin position="1564"/>
        <end position="1694"/>
    </location>
</feature>
<proteinExistence type="predicted"/>
<reference evidence="11" key="2">
    <citation type="journal article" date="2023" name="IMA Fungus">
        <title>Comparative genomic study of the Penicillium genus elucidates a diverse pangenome and 15 lateral gene transfer events.</title>
        <authorList>
            <person name="Petersen C."/>
            <person name="Sorensen T."/>
            <person name="Nielsen M.R."/>
            <person name="Sondergaard T.E."/>
            <person name="Sorensen J.L."/>
            <person name="Fitzpatrick D.A."/>
            <person name="Frisvad J.C."/>
            <person name="Nielsen K.L."/>
        </authorList>
    </citation>
    <scope>NUCLEOTIDE SEQUENCE</scope>
    <source>
        <strain evidence="11">IBT 26290</strain>
    </source>
</reference>
<keyword evidence="6" id="KW-0378">Hydrolase</keyword>
<keyword evidence="3" id="KW-0479">Metal-binding</keyword>
<dbReference type="OrthoDB" id="423221at2759"/>
<evidence type="ECO:0000256" key="6">
    <source>
        <dbReference type="ARBA" id="ARBA00022801"/>
    </source>
</evidence>
<keyword evidence="5" id="KW-0863">Zinc-finger</keyword>
<keyword evidence="7" id="KW-0862">Zinc</keyword>
<dbReference type="SMART" id="SM00487">
    <property type="entry name" value="DEXDc"/>
    <property type="match status" value="1"/>
</dbReference>
<keyword evidence="12" id="KW-1185">Reference proteome</keyword>
<dbReference type="GO" id="GO:0016787">
    <property type="term" value="F:hydrolase activity"/>
    <property type="evidence" value="ECO:0007669"/>
    <property type="project" value="UniProtKB-KW"/>
</dbReference>
<evidence type="ECO:0000259" key="10">
    <source>
        <dbReference type="SMART" id="SM00487"/>
    </source>
</evidence>
<dbReference type="PROSITE" id="PS00518">
    <property type="entry name" value="ZF_RING_1"/>
    <property type="match status" value="1"/>
</dbReference>
<evidence type="ECO:0000256" key="9">
    <source>
        <dbReference type="SAM" id="MobiDB-lite"/>
    </source>
</evidence>
<keyword evidence="8" id="KW-0067">ATP-binding</keyword>
<feature type="compositionally biased region" description="Polar residues" evidence="9">
    <location>
        <begin position="1564"/>
        <end position="1604"/>
    </location>
</feature>
<dbReference type="GO" id="GO:0008094">
    <property type="term" value="F:ATP-dependent activity, acting on DNA"/>
    <property type="evidence" value="ECO:0007669"/>
    <property type="project" value="TreeGrafter"/>
</dbReference>
<dbReference type="InterPro" id="IPR038718">
    <property type="entry name" value="SNF2-like_sf"/>
</dbReference>
<dbReference type="Proteomes" id="UP001149163">
    <property type="component" value="Unassembled WGS sequence"/>
</dbReference>
<evidence type="ECO:0000313" key="12">
    <source>
        <dbReference type="Proteomes" id="UP001149163"/>
    </source>
</evidence>
<evidence type="ECO:0000256" key="7">
    <source>
        <dbReference type="ARBA" id="ARBA00022833"/>
    </source>
</evidence>
<feature type="compositionally biased region" description="Low complexity" evidence="9">
    <location>
        <begin position="2021"/>
        <end position="2031"/>
    </location>
</feature>
<dbReference type="InterPro" id="IPR014001">
    <property type="entry name" value="Helicase_ATP-bd"/>
</dbReference>
<dbReference type="Gene3D" id="3.40.50.10810">
    <property type="entry name" value="Tandem AAA-ATPase domain"/>
    <property type="match status" value="1"/>
</dbReference>
<feature type="domain" description="Helicase ATP-binding" evidence="10">
    <location>
        <begin position="1313"/>
        <end position="1783"/>
    </location>
</feature>
<dbReference type="GeneID" id="81431791"/>
<evidence type="ECO:0000313" key="11">
    <source>
        <dbReference type="EMBL" id="KAJ5151239.1"/>
    </source>
</evidence>
<feature type="compositionally biased region" description="Basic and acidic residues" evidence="9">
    <location>
        <begin position="1671"/>
        <end position="1681"/>
    </location>
</feature>
<evidence type="ECO:0000256" key="8">
    <source>
        <dbReference type="ARBA" id="ARBA00022840"/>
    </source>
</evidence>